<comment type="caution">
    <text evidence="1">The sequence shown here is derived from an EMBL/GenBank/DDBJ whole genome shotgun (WGS) entry which is preliminary data.</text>
</comment>
<dbReference type="Pfam" id="PF06037">
    <property type="entry name" value="DUF922"/>
    <property type="match status" value="1"/>
</dbReference>
<reference evidence="1 2" key="1">
    <citation type="journal article" date="2019" name="Int. J. Syst. Evol. Microbiol.">
        <title>The Global Catalogue of Microorganisms (GCM) 10K type strain sequencing project: providing services to taxonomists for standard genome sequencing and annotation.</title>
        <authorList>
            <consortium name="The Broad Institute Genomics Platform"/>
            <consortium name="The Broad Institute Genome Sequencing Center for Infectious Disease"/>
            <person name="Wu L."/>
            <person name="Ma J."/>
        </authorList>
    </citation>
    <scope>NUCLEOTIDE SEQUENCE [LARGE SCALE GENOMIC DNA]</scope>
    <source>
        <strain evidence="1 2">JCM 15896</strain>
    </source>
</reference>
<gene>
    <name evidence="1" type="ORF">GCM10009114_22450</name>
</gene>
<proteinExistence type="predicted"/>
<evidence type="ECO:0008006" key="3">
    <source>
        <dbReference type="Google" id="ProtNLM"/>
    </source>
</evidence>
<dbReference type="InterPro" id="IPR010321">
    <property type="entry name" value="DUF922"/>
</dbReference>
<dbReference type="EMBL" id="BAAAFD010000006">
    <property type="protein sequence ID" value="GAA0857288.1"/>
    <property type="molecule type" value="Genomic_DNA"/>
</dbReference>
<evidence type="ECO:0000313" key="1">
    <source>
        <dbReference type="EMBL" id="GAA0857288.1"/>
    </source>
</evidence>
<organism evidence="1 2">
    <name type="scientific">Aliiglaciecola litoralis</name>
    <dbReference type="NCBI Taxonomy" id="582857"/>
    <lineage>
        <taxon>Bacteria</taxon>
        <taxon>Pseudomonadati</taxon>
        <taxon>Pseudomonadota</taxon>
        <taxon>Gammaproteobacteria</taxon>
        <taxon>Alteromonadales</taxon>
        <taxon>Alteromonadaceae</taxon>
        <taxon>Aliiglaciecola</taxon>
    </lineage>
</organism>
<name>A0ABN1LL00_9ALTE</name>
<dbReference type="RefSeq" id="WP_343859980.1">
    <property type="nucleotide sequence ID" value="NZ_BAAAFD010000006.1"/>
</dbReference>
<accession>A0ABN1LL00</accession>
<dbReference type="Proteomes" id="UP001500359">
    <property type="component" value="Unassembled WGS sequence"/>
</dbReference>
<keyword evidence="2" id="KW-1185">Reference proteome</keyword>
<evidence type="ECO:0000313" key="2">
    <source>
        <dbReference type="Proteomes" id="UP001500359"/>
    </source>
</evidence>
<protein>
    <recommendedName>
        <fullName evidence="3">DUF922 domain-containing protein</fullName>
    </recommendedName>
</protein>
<sequence>MTIKNKIQRVIDKWLSIALLCCLTFISIINSHAQAQVILRERFHHYNIQPQSVAEIKIELRKHSPVNKENQLFHGGTQWKLFPKFGWKIENNLCRIKEVVVYLEGEYTLPKMSNRTTSTETLKRTFDLYYDNLVDHEKGHQALWIEAGEEISRKLKSMPAHYLCEHLKRQGMAMVNDIVADYQMRNSKYDITTEHGKTQGVFIEAQ</sequence>